<protein>
    <submittedName>
        <fullName evidence="1">(diamondback moth) hypothetical protein</fullName>
    </submittedName>
</protein>
<dbReference type="SUPFAM" id="SSF50630">
    <property type="entry name" value="Acid proteases"/>
    <property type="match status" value="1"/>
</dbReference>
<dbReference type="Proteomes" id="UP000653454">
    <property type="component" value="Unassembled WGS sequence"/>
</dbReference>
<name>A0A8S4GFD0_PLUXY</name>
<accession>A0A8S4GFD0</accession>
<dbReference type="EMBL" id="CAJHNJ030000371">
    <property type="protein sequence ID" value="CAG9137632.1"/>
    <property type="molecule type" value="Genomic_DNA"/>
</dbReference>
<evidence type="ECO:0000313" key="1">
    <source>
        <dbReference type="EMBL" id="CAG9137632.1"/>
    </source>
</evidence>
<sequence>MNELQSCILLKDTYVCQLQKPVRRLQNDKDLCLSSDKNTDQCIIEKNICKNQWVELNTPSQYFMFNKVALINGVTFDAFIDFGSECTMMKFSEFRKIYSEFDTTNLPLLKGFGNSVVQAIGKRQVQVLIDSVAADVELIVVPDNAMHVPLLVGQTFTEQPHIVITKTSD</sequence>
<gene>
    <name evidence="1" type="ORF">PLXY2_LOCUS15888</name>
</gene>
<organism evidence="1 2">
    <name type="scientific">Plutella xylostella</name>
    <name type="common">Diamondback moth</name>
    <name type="synonym">Plutella maculipennis</name>
    <dbReference type="NCBI Taxonomy" id="51655"/>
    <lineage>
        <taxon>Eukaryota</taxon>
        <taxon>Metazoa</taxon>
        <taxon>Ecdysozoa</taxon>
        <taxon>Arthropoda</taxon>
        <taxon>Hexapoda</taxon>
        <taxon>Insecta</taxon>
        <taxon>Pterygota</taxon>
        <taxon>Neoptera</taxon>
        <taxon>Endopterygota</taxon>
        <taxon>Lepidoptera</taxon>
        <taxon>Glossata</taxon>
        <taxon>Ditrysia</taxon>
        <taxon>Yponomeutoidea</taxon>
        <taxon>Plutellidae</taxon>
        <taxon>Plutella</taxon>
    </lineage>
</organism>
<dbReference type="InterPro" id="IPR021109">
    <property type="entry name" value="Peptidase_aspartic_dom_sf"/>
</dbReference>
<reference evidence="1" key="1">
    <citation type="submission" date="2020-11" db="EMBL/GenBank/DDBJ databases">
        <authorList>
            <person name="Whiteford S."/>
        </authorList>
    </citation>
    <scope>NUCLEOTIDE SEQUENCE</scope>
</reference>
<evidence type="ECO:0000313" key="2">
    <source>
        <dbReference type="Proteomes" id="UP000653454"/>
    </source>
</evidence>
<dbReference type="Gene3D" id="2.40.70.10">
    <property type="entry name" value="Acid Proteases"/>
    <property type="match status" value="1"/>
</dbReference>
<comment type="caution">
    <text evidence="1">The sequence shown here is derived from an EMBL/GenBank/DDBJ whole genome shotgun (WGS) entry which is preliminary data.</text>
</comment>
<keyword evidence="2" id="KW-1185">Reference proteome</keyword>
<dbReference type="AlphaFoldDB" id="A0A8S4GFD0"/>
<proteinExistence type="predicted"/>